<dbReference type="SUPFAM" id="SSF53067">
    <property type="entry name" value="Actin-like ATPase domain"/>
    <property type="match status" value="2"/>
</dbReference>
<comment type="similarity">
    <text evidence="1 8 9">Belongs to the FGGY kinase family.</text>
</comment>
<sequence>MAHFLGLDLGTSGLKGVLVNDRGQVIASHLCEYPLHHPQPLWSEQYPEDWWQACLQVAQALRQQAPQAWQDVVALGLSGQMHGAVLVDQHQQPLRPAILWNDGRAHQQCQLLQQRCPALGQLAGVQAMPGFTAPKLLWVAEHEPELFARLRWVMLPKDYLRLRLTGEVVTDCSDAAGSLWLDQQQRQWSPALVEASGIQLQQLPRLVEGDAISAQLSHQAAQALQLRPGLIVAGGGGDAATGALALGAFNPGQGFITLGTSSQYWIATEGYRPQPESLLHAFAHALPGRWYQMACLLNGASPLLWFAQICGQSPGQLLAEAEAAYQPANDVLFLPYLRGERTPHNNPFARASFHGMDGRSQRPQLTQAILEGICFSLAQCQQLLAQAGAELEQVGALGGGARNRFWLQLLANVLNKPVLQYEDSQSGPALGAARLAMLAWQPADPAHYCPPPPVLACLQPDPALHAQYQPRYQRFLQLYQDYEAPRSQQWL</sequence>
<dbReference type="RefSeq" id="WP_027312833.1">
    <property type="nucleotide sequence ID" value="NZ_JBHLZN010000007.1"/>
</dbReference>
<evidence type="ECO:0000256" key="6">
    <source>
        <dbReference type="ARBA" id="ARBA00022840"/>
    </source>
</evidence>
<keyword evidence="6 8" id="KW-0067">ATP-binding</keyword>
<dbReference type="EC" id="2.7.1.17" evidence="8 10"/>
<evidence type="ECO:0000256" key="7">
    <source>
        <dbReference type="ARBA" id="ARBA00023277"/>
    </source>
</evidence>
<dbReference type="Pfam" id="PF02782">
    <property type="entry name" value="FGGY_C"/>
    <property type="match status" value="1"/>
</dbReference>
<dbReference type="HAMAP" id="MF_02220">
    <property type="entry name" value="XylB"/>
    <property type="match status" value="1"/>
</dbReference>
<evidence type="ECO:0000259" key="11">
    <source>
        <dbReference type="Pfam" id="PF00370"/>
    </source>
</evidence>
<dbReference type="Gene3D" id="3.30.420.40">
    <property type="match status" value="2"/>
</dbReference>
<keyword evidence="2 8" id="KW-0859">Xylose metabolism</keyword>
<dbReference type="CDD" id="cd07808">
    <property type="entry name" value="ASKHA_NBD_FGGY_EcXK-like"/>
    <property type="match status" value="1"/>
</dbReference>
<keyword evidence="4 8" id="KW-0547">Nucleotide-binding</keyword>
<evidence type="ECO:0000256" key="2">
    <source>
        <dbReference type="ARBA" id="ARBA00022629"/>
    </source>
</evidence>
<evidence type="ECO:0000256" key="3">
    <source>
        <dbReference type="ARBA" id="ARBA00022679"/>
    </source>
</evidence>
<accession>A0ABV5ZFB5</accession>
<evidence type="ECO:0000256" key="8">
    <source>
        <dbReference type="HAMAP-Rule" id="MF_02220"/>
    </source>
</evidence>
<keyword evidence="14" id="KW-1185">Reference proteome</keyword>
<feature type="domain" description="Carbohydrate kinase FGGY N-terminal" evidence="11">
    <location>
        <begin position="4"/>
        <end position="244"/>
    </location>
</feature>
<dbReference type="EMBL" id="JBHLZN010000007">
    <property type="protein sequence ID" value="MFB9887975.1"/>
    <property type="molecule type" value="Genomic_DNA"/>
</dbReference>
<dbReference type="GO" id="GO:0004856">
    <property type="term" value="F:D-xylulokinase activity"/>
    <property type="evidence" value="ECO:0007669"/>
    <property type="project" value="UniProtKB-EC"/>
</dbReference>
<dbReference type="PANTHER" id="PTHR43095">
    <property type="entry name" value="SUGAR KINASE"/>
    <property type="match status" value="1"/>
</dbReference>
<dbReference type="InterPro" id="IPR043129">
    <property type="entry name" value="ATPase_NBD"/>
</dbReference>
<keyword evidence="7 8" id="KW-0119">Carbohydrate metabolism</keyword>
<evidence type="ECO:0000313" key="14">
    <source>
        <dbReference type="Proteomes" id="UP001589628"/>
    </source>
</evidence>
<keyword evidence="5 8" id="KW-0418">Kinase</keyword>
<keyword evidence="3 8" id="KW-0808">Transferase</keyword>
<reference evidence="13 14" key="1">
    <citation type="submission" date="2024-09" db="EMBL/GenBank/DDBJ databases">
        <authorList>
            <person name="Sun Q."/>
            <person name="Mori K."/>
        </authorList>
    </citation>
    <scope>NUCLEOTIDE SEQUENCE [LARGE SCALE GENOMIC DNA]</scope>
    <source>
        <strain evidence="13 14">ATCC 51285</strain>
    </source>
</reference>
<evidence type="ECO:0000256" key="4">
    <source>
        <dbReference type="ARBA" id="ARBA00022741"/>
    </source>
</evidence>
<dbReference type="Pfam" id="PF00370">
    <property type="entry name" value="FGGY_N"/>
    <property type="match status" value="1"/>
</dbReference>
<evidence type="ECO:0000256" key="5">
    <source>
        <dbReference type="ARBA" id="ARBA00022777"/>
    </source>
</evidence>
<organism evidence="13 14">
    <name type="scientific">Balneatrix alpica</name>
    <dbReference type="NCBI Taxonomy" id="75684"/>
    <lineage>
        <taxon>Bacteria</taxon>
        <taxon>Pseudomonadati</taxon>
        <taxon>Pseudomonadota</taxon>
        <taxon>Gammaproteobacteria</taxon>
        <taxon>Oceanospirillales</taxon>
        <taxon>Balneatrichaceae</taxon>
        <taxon>Balneatrix</taxon>
    </lineage>
</organism>
<comment type="catalytic activity">
    <reaction evidence="8 10">
        <text>D-xylulose + ATP = D-xylulose 5-phosphate + ADP + H(+)</text>
        <dbReference type="Rhea" id="RHEA:10964"/>
        <dbReference type="ChEBI" id="CHEBI:15378"/>
        <dbReference type="ChEBI" id="CHEBI:17140"/>
        <dbReference type="ChEBI" id="CHEBI:30616"/>
        <dbReference type="ChEBI" id="CHEBI:57737"/>
        <dbReference type="ChEBI" id="CHEBI:456216"/>
        <dbReference type="EC" id="2.7.1.17"/>
    </reaction>
</comment>
<dbReference type="NCBIfam" id="TIGR01312">
    <property type="entry name" value="XylB"/>
    <property type="match status" value="1"/>
</dbReference>
<evidence type="ECO:0000256" key="9">
    <source>
        <dbReference type="RuleBase" id="RU003733"/>
    </source>
</evidence>
<feature type="domain" description="Carbohydrate kinase FGGY C-terminal" evidence="12">
    <location>
        <begin position="255"/>
        <end position="440"/>
    </location>
</feature>
<dbReference type="PANTHER" id="PTHR43095:SF6">
    <property type="entry name" value="XYLULOSE KINASE"/>
    <property type="match status" value="1"/>
</dbReference>
<dbReference type="InterPro" id="IPR018485">
    <property type="entry name" value="FGGY_C"/>
</dbReference>
<protein>
    <recommendedName>
        <fullName evidence="8 10">Xylulose kinase</fullName>
        <shortName evidence="8 10">Xylulokinase</shortName>
        <ecNumber evidence="8 10">2.7.1.17</ecNumber>
    </recommendedName>
</protein>
<evidence type="ECO:0000259" key="12">
    <source>
        <dbReference type="Pfam" id="PF02782"/>
    </source>
</evidence>
<dbReference type="InterPro" id="IPR018483">
    <property type="entry name" value="Carb_kinase_FGGY_CS"/>
</dbReference>
<evidence type="ECO:0000256" key="10">
    <source>
        <dbReference type="RuleBase" id="RU364073"/>
    </source>
</evidence>
<dbReference type="PROSITE" id="PS00933">
    <property type="entry name" value="FGGY_KINASES_1"/>
    <property type="match status" value="1"/>
</dbReference>
<comment type="caution">
    <text evidence="13">The sequence shown here is derived from an EMBL/GenBank/DDBJ whole genome shotgun (WGS) entry which is preliminary data.</text>
</comment>
<feature type="binding site" evidence="8">
    <location>
        <begin position="81"/>
        <end position="82"/>
    </location>
    <ligand>
        <name>substrate</name>
    </ligand>
</feature>
<feature type="site" description="Important for activity" evidence="8">
    <location>
        <position position="8"/>
    </location>
</feature>
<gene>
    <name evidence="8 10 13" type="primary">xylB</name>
    <name evidence="13" type="ORF">ACFFLH_16285</name>
</gene>
<comment type="function">
    <text evidence="8">Catalyzes the phosphorylation of D-xylulose to D-xylulose 5-phosphate.</text>
</comment>
<dbReference type="PROSITE" id="PS00445">
    <property type="entry name" value="FGGY_KINASES_2"/>
    <property type="match status" value="1"/>
</dbReference>
<dbReference type="PIRSF" id="PIRSF000538">
    <property type="entry name" value="GlpK"/>
    <property type="match status" value="1"/>
</dbReference>
<dbReference type="Proteomes" id="UP001589628">
    <property type="component" value="Unassembled WGS sequence"/>
</dbReference>
<feature type="active site" description="Proton acceptor" evidence="8">
    <location>
        <position position="238"/>
    </location>
</feature>
<name>A0ABV5ZFB5_9GAMM</name>
<dbReference type="InterPro" id="IPR018484">
    <property type="entry name" value="FGGY_N"/>
</dbReference>
<dbReference type="InterPro" id="IPR050406">
    <property type="entry name" value="FGGY_Carb_Kinase"/>
</dbReference>
<evidence type="ECO:0000313" key="13">
    <source>
        <dbReference type="EMBL" id="MFB9887975.1"/>
    </source>
</evidence>
<proteinExistence type="inferred from homology"/>
<dbReference type="InterPro" id="IPR006000">
    <property type="entry name" value="Xylulokinase"/>
</dbReference>
<evidence type="ECO:0000256" key="1">
    <source>
        <dbReference type="ARBA" id="ARBA00009156"/>
    </source>
</evidence>
<dbReference type="InterPro" id="IPR000577">
    <property type="entry name" value="Carb_kinase_FGGY"/>
</dbReference>